<feature type="region of interest" description="Disordered" evidence="1">
    <location>
        <begin position="74"/>
        <end position="99"/>
    </location>
</feature>
<gene>
    <name evidence="2" type="ORF">GA0070621_4590</name>
</gene>
<reference evidence="2 3" key="1">
    <citation type="submission" date="2016-06" db="EMBL/GenBank/DDBJ databases">
        <authorList>
            <person name="Kjaerup R.B."/>
            <person name="Dalgaard T.S."/>
            <person name="Juul-Madsen H.R."/>
        </authorList>
    </citation>
    <scope>NUCLEOTIDE SEQUENCE [LARGE SCALE GENOMIC DNA]</scope>
    <source>
        <strain evidence="2 3">DSM 45248</strain>
    </source>
</reference>
<dbReference type="OrthoDB" id="3401663at2"/>
<dbReference type="RefSeq" id="WP_091199477.1">
    <property type="nucleotide sequence ID" value="NZ_LT594324.1"/>
</dbReference>
<sequence>MTGGPRRDGASPRDPRLSGAEVWLTGTPAELDALTAALTAAGHLTQRSTRRALTGTDTGRCRLYLRLTVTAAAKPPARGPEQGGALIDLDAARAHRRPA</sequence>
<dbReference type="PATRIC" id="fig|299146.4.peg.4741"/>
<evidence type="ECO:0000256" key="1">
    <source>
        <dbReference type="SAM" id="MobiDB-lite"/>
    </source>
</evidence>
<proteinExistence type="predicted"/>
<evidence type="ECO:0000313" key="3">
    <source>
        <dbReference type="Proteomes" id="UP000198765"/>
    </source>
</evidence>
<dbReference type="EMBL" id="LT594324">
    <property type="protein sequence ID" value="SBT52893.1"/>
    <property type="molecule type" value="Genomic_DNA"/>
</dbReference>
<protein>
    <submittedName>
        <fullName evidence="2">Uncharacterized protein</fullName>
    </submittedName>
</protein>
<dbReference type="Proteomes" id="UP000198765">
    <property type="component" value="Chromosome I"/>
</dbReference>
<accession>A0A1A9A9W1</accession>
<keyword evidence="3" id="KW-1185">Reference proteome</keyword>
<dbReference type="AlphaFoldDB" id="A0A1A9A9W1"/>
<name>A0A1A9A9W1_9ACTN</name>
<organism evidence="2 3">
    <name type="scientific">Micromonospora narathiwatensis</name>
    <dbReference type="NCBI Taxonomy" id="299146"/>
    <lineage>
        <taxon>Bacteria</taxon>
        <taxon>Bacillati</taxon>
        <taxon>Actinomycetota</taxon>
        <taxon>Actinomycetes</taxon>
        <taxon>Micromonosporales</taxon>
        <taxon>Micromonosporaceae</taxon>
        <taxon>Micromonospora</taxon>
    </lineage>
</organism>
<evidence type="ECO:0000313" key="2">
    <source>
        <dbReference type="EMBL" id="SBT52893.1"/>
    </source>
</evidence>